<dbReference type="RefSeq" id="XP_022400570.1">
    <property type="nucleotide sequence ID" value="XM_022544622.1"/>
</dbReference>
<keyword evidence="3" id="KW-1185">Reference proteome</keyword>
<sequence length="444" mass="49277">MRPRDPRIRQTLNQISSNLESANETAQEGIYAFSQNYISPCFASIRNCVYACTAPCLPSREDHIRRRRRGRAEANFDFYDDWDNDIANDSLLGWGSDELDRLLAGSGLARGTAEQPHRQRKMSYGTRGTRRKSSVLVPENRNDPTVIPSSSFLGFLERFPWRLGARGQKYRPSAADLQEHPGGVRRFDREEEPLLEAGEGSEGPVSYSNGRDRSATQSSRETTNSLSSRGDLIMSDEEDDAVPLDDEFALALGRRGTGLDSDDQSGRKSSVRRSTSGTVSSTTDASLKELRMKRKRGSRIQSPRVISVDAQTPDTQSLDGLKKEEEQAALKEEQEIFRKRLAAQRLASNRGLDQNNKSTSRPSLSGRSTTVSSDAQYANAVHSPRGSISDRNLPDDRDNMQTEPFPSLPQTPVSSTDHEIWPDMKASDDNPGSPYPSSDRATDG</sequence>
<feature type="compositionally biased region" description="Polar residues" evidence="1">
    <location>
        <begin position="215"/>
        <end position="228"/>
    </location>
</feature>
<dbReference type="EMBL" id="KV878898">
    <property type="protein sequence ID" value="OJJ83872.1"/>
    <property type="molecule type" value="Genomic_DNA"/>
</dbReference>
<dbReference type="AlphaFoldDB" id="A0A1L9VJ12"/>
<protein>
    <submittedName>
        <fullName evidence="2">Uncharacterized protein</fullName>
    </submittedName>
</protein>
<feature type="region of interest" description="Disordered" evidence="1">
    <location>
        <begin position="109"/>
        <end position="133"/>
    </location>
</feature>
<dbReference type="OrthoDB" id="5421971at2759"/>
<organism evidence="2 3">
    <name type="scientific">Aspergillus glaucus CBS 516.65</name>
    <dbReference type="NCBI Taxonomy" id="1160497"/>
    <lineage>
        <taxon>Eukaryota</taxon>
        <taxon>Fungi</taxon>
        <taxon>Dikarya</taxon>
        <taxon>Ascomycota</taxon>
        <taxon>Pezizomycotina</taxon>
        <taxon>Eurotiomycetes</taxon>
        <taxon>Eurotiomycetidae</taxon>
        <taxon>Eurotiales</taxon>
        <taxon>Aspergillaceae</taxon>
        <taxon>Aspergillus</taxon>
        <taxon>Aspergillus subgen. Aspergillus</taxon>
    </lineage>
</organism>
<proteinExistence type="predicted"/>
<accession>A0A1L9VJ12</accession>
<feature type="compositionally biased region" description="Polar residues" evidence="1">
    <location>
        <begin position="309"/>
        <end position="318"/>
    </location>
</feature>
<feature type="region of interest" description="Disordered" evidence="1">
    <location>
        <begin position="341"/>
        <end position="444"/>
    </location>
</feature>
<feature type="region of interest" description="Disordered" evidence="1">
    <location>
        <begin position="194"/>
        <end position="240"/>
    </location>
</feature>
<feature type="compositionally biased region" description="Polar residues" evidence="1">
    <location>
        <begin position="351"/>
        <end position="376"/>
    </location>
</feature>
<feature type="compositionally biased region" description="Basic and acidic residues" evidence="1">
    <location>
        <begin position="416"/>
        <end position="428"/>
    </location>
</feature>
<reference evidence="3" key="1">
    <citation type="journal article" date="2017" name="Genome Biol.">
        <title>Comparative genomics reveals high biological diversity and specific adaptations in the industrially and medically important fungal genus Aspergillus.</title>
        <authorList>
            <person name="de Vries R.P."/>
            <person name="Riley R."/>
            <person name="Wiebenga A."/>
            <person name="Aguilar-Osorio G."/>
            <person name="Amillis S."/>
            <person name="Uchima C.A."/>
            <person name="Anderluh G."/>
            <person name="Asadollahi M."/>
            <person name="Askin M."/>
            <person name="Barry K."/>
            <person name="Battaglia E."/>
            <person name="Bayram O."/>
            <person name="Benocci T."/>
            <person name="Braus-Stromeyer S.A."/>
            <person name="Caldana C."/>
            <person name="Canovas D."/>
            <person name="Cerqueira G.C."/>
            <person name="Chen F."/>
            <person name="Chen W."/>
            <person name="Choi C."/>
            <person name="Clum A."/>
            <person name="Dos Santos R.A."/>
            <person name="Damasio A.R."/>
            <person name="Diallinas G."/>
            <person name="Emri T."/>
            <person name="Fekete E."/>
            <person name="Flipphi M."/>
            <person name="Freyberg S."/>
            <person name="Gallo A."/>
            <person name="Gournas C."/>
            <person name="Habgood R."/>
            <person name="Hainaut M."/>
            <person name="Harispe M.L."/>
            <person name="Henrissat B."/>
            <person name="Hilden K.S."/>
            <person name="Hope R."/>
            <person name="Hossain A."/>
            <person name="Karabika E."/>
            <person name="Karaffa L."/>
            <person name="Karanyi Z."/>
            <person name="Krasevec N."/>
            <person name="Kuo A."/>
            <person name="Kusch H."/>
            <person name="LaButti K."/>
            <person name="Lagendijk E.L."/>
            <person name="Lapidus A."/>
            <person name="Levasseur A."/>
            <person name="Lindquist E."/>
            <person name="Lipzen A."/>
            <person name="Logrieco A.F."/>
            <person name="MacCabe A."/>
            <person name="Maekelae M.R."/>
            <person name="Malavazi I."/>
            <person name="Melin P."/>
            <person name="Meyer V."/>
            <person name="Mielnichuk N."/>
            <person name="Miskei M."/>
            <person name="Molnar A.P."/>
            <person name="Mule G."/>
            <person name="Ngan C.Y."/>
            <person name="Orejas M."/>
            <person name="Orosz E."/>
            <person name="Ouedraogo J.P."/>
            <person name="Overkamp K.M."/>
            <person name="Park H.-S."/>
            <person name="Perrone G."/>
            <person name="Piumi F."/>
            <person name="Punt P.J."/>
            <person name="Ram A.F."/>
            <person name="Ramon A."/>
            <person name="Rauscher S."/>
            <person name="Record E."/>
            <person name="Riano-Pachon D.M."/>
            <person name="Robert V."/>
            <person name="Roehrig J."/>
            <person name="Ruller R."/>
            <person name="Salamov A."/>
            <person name="Salih N.S."/>
            <person name="Samson R.A."/>
            <person name="Sandor E."/>
            <person name="Sanguinetti M."/>
            <person name="Schuetze T."/>
            <person name="Sepcic K."/>
            <person name="Shelest E."/>
            <person name="Sherlock G."/>
            <person name="Sophianopoulou V."/>
            <person name="Squina F.M."/>
            <person name="Sun H."/>
            <person name="Susca A."/>
            <person name="Todd R.B."/>
            <person name="Tsang A."/>
            <person name="Unkles S.E."/>
            <person name="van de Wiele N."/>
            <person name="van Rossen-Uffink D."/>
            <person name="Oliveira J.V."/>
            <person name="Vesth T.C."/>
            <person name="Visser J."/>
            <person name="Yu J.-H."/>
            <person name="Zhou M."/>
            <person name="Andersen M.R."/>
            <person name="Archer D.B."/>
            <person name="Baker S.E."/>
            <person name="Benoit I."/>
            <person name="Brakhage A.A."/>
            <person name="Braus G.H."/>
            <person name="Fischer R."/>
            <person name="Frisvad J.C."/>
            <person name="Goldman G.H."/>
            <person name="Houbraken J."/>
            <person name="Oakley B."/>
            <person name="Pocsi I."/>
            <person name="Scazzocchio C."/>
            <person name="Seiboth B."/>
            <person name="vanKuyk P.A."/>
            <person name="Wortman J."/>
            <person name="Dyer P.S."/>
            <person name="Grigoriev I.V."/>
        </authorList>
    </citation>
    <scope>NUCLEOTIDE SEQUENCE [LARGE SCALE GENOMIC DNA]</scope>
    <source>
        <strain evidence="3">CBS 516.65</strain>
    </source>
</reference>
<evidence type="ECO:0000313" key="2">
    <source>
        <dbReference type="EMBL" id="OJJ83872.1"/>
    </source>
</evidence>
<evidence type="ECO:0000256" key="1">
    <source>
        <dbReference type="SAM" id="MobiDB-lite"/>
    </source>
</evidence>
<dbReference type="GeneID" id="34460883"/>
<gene>
    <name evidence="2" type="ORF">ASPGLDRAFT_35881</name>
</gene>
<evidence type="ECO:0000313" key="3">
    <source>
        <dbReference type="Proteomes" id="UP000184300"/>
    </source>
</evidence>
<dbReference type="VEuPathDB" id="FungiDB:ASPGLDRAFT_35881"/>
<feature type="compositionally biased region" description="Polar residues" evidence="1">
    <location>
        <begin position="401"/>
        <end position="415"/>
    </location>
</feature>
<dbReference type="Proteomes" id="UP000184300">
    <property type="component" value="Unassembled WGS sequence"/>
</dbReference>
<feature type="compositionally biased region" description="Low complexity" evidence="1">
    <location>
        <begin position="272"/>
        <end position="283"/>
    </location>
</feature>
<name>A0A1L9VJ12_ASPGL</name>
<feature type="region of interest" description="Disordered" evidence="1">
    <location>
        <begin position="255"/>
        <end position="326"/>
    </location>
</feature>